<accession>A0ABX4HAG6</accession>
<feature type="domain" description="Citrate transporter-like" evidence="8">
    <location>
        <begin position="250"/>
        <end position="423"/>
    </location>
</feature>
<dbReference type="Proteomes" id="UP000218281">
    <property type="component" value="Unassembled WGS sequence"/>
</dbReference>
<evidence type="ECO:0000256" key="4">
    <source>
        <dbReference type="ARBA" id="ARBA00022737"/>
    </source>
</evidence>
<evidence type="ECO:0000259" key="8">
    <source>
        <dbReference type="Pfam" id="PF03600"/>
    </source>
</evidence>
<keyword evidence="10" id="KW-1185">Reference proteome</keyword>
<dbReference type="CDD" id="cd01115">
    <property type="entry name" value="SLC13_permease"/>
    <property type="match status" value="1"/>
</dbReference>
<evidence type="ECO:0000256" key="1">
    <source>
        <dbReference type="ARBA" id="ARBA00004141"/>
    </source>
</evidence>
<evidence type="ECO:0000256" key="2">
    <source>
        <dbReference type="ARBA" id="ARBA00022448"/>
    </source>
</evidence>
<reference evidence="9 10" key="1">
    <citation type="submission" date="2017-08" db="EMBL/GenBank/DDBJ databases">
        <title>Whole genome sequences of 6 clinical strains closest to Corynebacterium imitans.</title>
        <authorList>
            <person name="Bernier A.-M."/>
            <person name="Burdz T."/>
            <person name="Bernard K."/>
        </authorList>
    </citation>
    <scope>NUCLEOTIDE SEQUENCE [LARGE SCALE GENOMIC DNA]</scope>
    <source>
        <strain evidence="9 10">NML93-0607</strain>
    </source>
</reference>
<dbReference type="PANTHER" id="PTHR43652:SF2">
    <property type="entry name" value="BASIC AMINO ACID ANTIPORTER YFCC-RELATED"/>
    <property type="match status" value="1"/>
</dbReference>
<keyword evidence="5 7" id="KW-1133">Transmembrane helix</keyword>
<name>A0ABX4HAG6_9CORY</name>
<evidence type="ECO:0000313" key="10">
    <source>
        <dbReference type="Proteomes" id="UP000218281"/>
    </source>
</evidence>
<feature type="transmembrane region" description="Helical" evidence="7">
    <location>
        <begin position="184"/>
        <end position="203"/>
    </location>
</feature>
<feature type="transmembrane region" description="Helical" evidence="7">
    <location>
        <begin position="286"/>
        <end position="304"/>
    </location>
</feature>
<feature type="transmembrane region" description="Helical" evidence="7">
    <location>
        <begin position="316"/>
        <end position="339"/>
    </location>
</feature>
<dbReference type="InterPro" id="IPR051679">
    <property type="entry name" value="DASS-Related_Transporters"/>
</dbReference>
<protein>
    <submittedName>
        <fullName evidence="9">Cation transporter</fullName>
    </submittedName>
</protein>
<feature type="transmembrane region" description="Helical" evidence="7">
    <location>
        <begin position="57"/>
        <end position="77"/>
    </location>
</feature>
<feature type="transmembrane region" description="Helical" evidence="7">
    <location>
        <begin position="351"/>
        <end position="376"/>
    </location>
</feature>
<evidence type="ECO:0000313" key="9">
    <source>
        <dbReference type="EMBL" id="PAT06172.1"/>
    </source>
</evidence>
<feature type="domain" description="Citrate transporter-like" evidence="8">
    <location>
        <begin position="23"/>
        <end position="212"/>
    </location>
</feature>
<evidence type="ECO:0000256" key="7">
    <source>
        <dbReference type="SAM" id="Phobius"/>
    </source>
</evidence>
<comment type="caution">
    <text evidence="9">The sequence shown here is derived from an EMBL/GenBank/DDBJ whole genome shotgun (WGS) entry which is preliminary data.</text>
</comment>
<feature type="transmembrane region" description="Helical" evidence="7">
    <location>
        <begin position="239"/>
        <end position="256"/>
    </location>
</feature>
<keyword evidence="6 7" id="KW-0472">Membrane</keyword>
<feature type="transmembrane region" description="Helical" evidence="7">
    <location>
        <begin position="12"/>
        <end position="45"/>
    </location>
</feature>
<keyword evidence="2" id="KW-0813">Transport</keyword>
<feature type="transmembrane region" description="Helical" evidence="7">
    <location>
        <begin position="262"/>
        <end position="279"/>
    </location>
</feature>
<evidence type="ECO:0000256" key="6">
    <source>
        <dbReference type="ARBA" id="ARBA00023136"/>
    </source>
</evidence>
<dbReference type="PANTHER" id="PTHR43652">
    <property type="entry name" value="BASIC AMINO ACID ANTIPORTER YFCC-RELATED"/>
    <property type="match status" value="1"/>
</dbReference>
<keyword evidence="3 7" id="KW-0812">Transmembrane</keyword>
<dbReference type="InterPro" id="IPR004680">
    <property type="entry name" value="Cit_transptr-like_dom"/>
</dbReference>
<organism evidence="9 10">
    <name type="scientific">Corynebacterium hadale</name>
    <dbReference type="NCBI Taxonomy" id="2026255"/>
    <lineage>
        <taxon>Bacteria</taxon>
        <taxon>Bacillati</taxon>
        <taxon>Actinomycetota</taxon>
        <taxon>Actinomycetes</taxon>
        <taxon>Mycobacteriales</taxon>
        <taxon>Corynebacteriaceae</taxon>
        <taxon>Corynebacterium</taxon>
    </lineage>
</organism>
<comment type="subcellular location">
    <subcellularLocation>
        <location evidence="1">Membrane</location>
        <topology evidence="1">Multi-pass membrane protein</topology>
    </subcellularLocation>
</comment>
<feature type="transmembrane region" description="Helical" evidence="7">
    <location>
        <begin position="101"/>
        <end position="133"/>
    </location>
</feature>
<sequence>MDNLLSDLGVEHLALFIISITLIVFVLDRIPIALTALISSLILAISGAMDFEKVYSGFATPVTLLVFGMLIVGYALFETGAVSLVGKWILKSRLADNERHLLALLMLVAGLGSAILSNTALMATFIPLIGGMVASAPGNLTNKNLLMPLGMAASVGGTITLVGSTSQPVASAILSESGYGELGMFDFAPVALPMLIVLIVYMVTIGYRIEQRCFVFDDHSTIGGAAEDPPGNASVTWKTYVSICTLFFCIICFITGILPIEITALIGAATVLCTGCIGFEKAMKQLDWNTVLLIAFAQGIAAGMNDSGAGELVGRWSVSIVGSNPILLLAIAVVVTVILTNIMSNTATAAMMVPIFISIATGVGYNPFIFVLAIAIASNASIATPIGGTAMSQTLVAGYGFRDYLKLGLPITAVLSIMVIVATPAVFEFAPI</sequence>
<evidence type="ECO:0000256" key="5">
    <source>
        <dbReference type="ARBA" id="ARBA00022989"/>
    </source>
</evidence>
<evidence type="ECO:0000256" key="3">
    <source>
        <dbReference type="ARBA" id="ARBA00022692"/>
    </source>
</evidence>
<dbReference type="Pfam" id="PF03600">
    <property type="entry name" value="CitMHS"/>
    <property type="match status" value="2"/>
</dbReference>
<keyword evidence="4" id="KW-0677">Repeat</keyword>
<gene>
    <name evidence="9" type="ORF">CKJ81_05890</name>
</gene>
<feature type="transmembrane region" description="Helical" evidence="7">
    <location>
        <begin position="408"/>
        <end position="427"/>
    </location>
</feature>
<proteinExistence type="predicted"/>
<dbReference type="EMBL" id="NSGO01000005">
    <property type="protein sequence ID" value="PAT06172.1"/>
    <property type="molecule type" value="Genomic_DNA"/>
</dbReference>